<feature type="domain" description="Myb-like" evidence="5">
    <location>
        <begin position="19"/>
        <end position="71"/>
    </location>
</feature>
<dbReference type="InterPro" id="IPR009057">
    <property type="entry name" value="Homeodomain-like_sf"/>
</dbReference>
<dbReference type="InterPro" id="IPR001005">
    <property type="entry name" value="SANT/Myb"/>
</dbReference>
<dbReference type="InterPro" id="IPR006447">
    <property type="entry name" value="Myb_dom_plants"/>
</dbReference>
<feature type="region of interest" description="Disordered" evidence="4">
    <location>
        <begin position="179"/>
        <end position="202"/>
    </location>
</feature>
<organism evidence="7">
    <name type="scientific">Heterosigma akashiwo</name>
    <name type="common">Chromophytic alga</name>
    <name type="synonym">Heterosigma carterae</name>
    <dbReference type="NCBI Taxonomy" id="2829"/>
    <lineage>
        <taxon>Eukaryota</taxon>
        <taxon>Sar</taxon>
        <taxon>Stramenopiles</taxon>
        <taxon>Ochrophyta</taxon>
        <taxon>Raphidophyceae</taxon>
        <taxon>Chattonellales</taxon>
        <taxon>Chattonellaceae</taxon>
        <taxon>Heterosigma</taxon>
    </lineage>
</organism>
<feature type="domain" description="HTH myb-type" evidence="6">
    <location>
        <begin position="19"/>
        <end position="75"/>
    </location>
</feature>
<dbReference type="CDD" id="cd00167">
    <property type="entry name" value="SANT"/>
    <property type="match status" value="1"/>
</dbReference>
<evidence type="ECO:0000256" key="1">
    <source>
        <dbReference type="ARBA" id="ARBA00023015"/>
    </source>
</evidence>
<dbReference type="Gene3D" id="1.10.10.60">
    <property type="entry name" value="Homeodomain-like"/>
    <property type="match status" value="1"/>
</dbReference>
<keyword evidence="1" id="KW-0805">Transcription regulation</keyword>
<dbReference type="PROSITE" id="PS50090">
    <property type="entry name" value="MYB_LIKE"/>
    <property type="match status" value="1"/>
</dbReference>
<name>A0A7S3Y4U7_HETAK</name>
<gene>
    <name evidence="7" type="ORF">HAKA00212_LOCUS19974</name>
</gene>
<feature type="compositionally biased region" description="Polar residues" evidence="4">
    <location>
        <begin position="179"/>
        <end position="194"/>
    </location>
</feature>
<dbReference type="SMART" id="SM00717">
    <property type="entry name" value="SANT"/>
    <property type="match status" value="1"/>
</dbReference>
<evidence type="ECO:0000313" key="7">
    <source>
        <dbReference type="EMBL" id="CAE0641147.1"/>
    </source>
</evidence>
<keyword evidence="3" id="KW-0539">Nucleus</keyword>
<proteinExistence type="predicted"/>
<evidence type="ECO:0000256" key="2">
    <source>
        <dbReference type="ARBA" id="ARBA00023163"/>
    </source>
</evidence>
<sequence>MDSDDSQNSKRNALDAGITNEARYGRWTEAEHETFLEAFDQIKGRRKWQRIAEIIGTRTSDQVRSHAQKYTLTISKKKNQCSDPQRENKQSSLVESCSAINDTQPNLEVLQAQSSKGDSNINTNQVALLQPTHAIAAQQLQSPLPPYDPKLFHTSPGGTHFLPSHTLASIPDLDVSMARNSTDPSSACDSQKFSRGTKPKPPELFEFTGISPGYTNAKSLETIGGTVMIGIGGDAEGGTLLLANDCQEPSINVLEIGNNPLQILQGTSLSPGTNTGGCTEVSSNTICIPNTSGGTFDTSPHSNISGMYSNYNNTVFKTNIIPSGSPFHQGKSLAIPTLADRPGECYNNSAVAPAALTRFLRSETNMAQGGPHKGEENKKFENQLLQQKSSVPQQNTGWPVPDQQDAYWLSALLELGDSKPPQQRTGKN</sequence>
<dbReference type="SUPFAM" id="SSF46689">
    <property type="entry name" value="Homeodomain-like"/>
    <property type="match status" value="1"/>
</dbReference>
<evidence type="ECO:0000259" key="6">
    <source>
        <dbReference type="PROSITE" id="PS51294"/>
    </source>
</evidence>
<dbReference type="GO" id="GO:0003677">
    <property type="term" value="F:DNA binding"/>
    <property type="evidence" value="ECO:0007669"/>
    <property type="project" value="InterPro"/>
</dbReference>
<dbReference type="PROSITE" id="PS51294">
    <property type="entry name" value="HTH_MYB"/>
    <property type="match status" value="1"/>
</dbReference>
<dbReference type="EMBL" id="HBIU01044321">
    <property type="protein sequence ID" value="CAE0641147.1"/>
    <property type="molecule type" value="Transcribed_RNA"/>
</dbReference>
<protein>
    <submittedName>
        <fullName evidence="7">Uncharacterized protein</fullName>
    </submittedName>
</protein>
<evidence type="ECO:0000259" key="5">
    <source>
        <dbReference type="PROSITE" id="PS50090"/>
    </source>
</evidence>
<reference evidence="7" key="1">
    <citation type="submission" date="2021-01" db="EMBL/GenBank/DDBJ databases">
        <authorList>
            <person name="Corre E."/>
            <person name="Pelletier E."/>
            <person name="Niang G."/>
            <person name="Scheremetjew M."/>
            <person name="Finn R."/>
            <person name="Kale V."/>
            <person name="Holt S."/>
            <person name="Cochrane G."/>
            <person name="Meng A."/>
            <person name="Brown T."/>
            <person name="Cohen L."/>
        </authorList>
    </citation>
    <scope>NUCLEOTIDE SEQUENCE</scope>
    <source>
        <strain evidence="7">CCMP3107</strain>
    </source>
</reference>
<keyword evidence="2" id="KW-0804">Transcription</keyword>
<dbReference type="PANTHER" id="PTHR12802">
    <property type="entry name" value="SWI/SNF COMPLEX-RELATED"/>
    <property type="match status" value="1"/>
</dbReference>
<evidence type="ECO:0000256" key="4">
    <source>
        <dbReference type="SAM" id="MobiDB-lite"/>
    </source>
</evidence>
<dbReference type="AlphaFoldDB" id="A0A7S3Y4U7"/>
<dbReference type="InterPro" id="IPR017930">
    <property type="entry name" value="Myb_dom"/>
</dbReference>
<dbReference type="NCBIfam" id="TIGR01557">
    <property type="entry name" value="myb_SHAQKYF"/>
    <property type="match status" value="1"/>
</dbReference>
<evidence type="ECO:0000256" key="3">
    <source>
        <dbReference type="ARBA" id="ARBA00023242"/>
    </source>
</evidence>
<accession>A0A7S3Y4U7</accession>
<dbReference type="Pfam" id="PF00249">
    <property type="entry name" value="Myb_DNA-binding"/>
    <property type="match status" value="1"/>
</dbReference>